<name>A0A238XI00_9BACT</name>
<accession>A0A238XI00</accession>
<sequence length="57" mass="6435">MLNLPAPEIPEPVFRFAYCPTSTYSSQTPHYFLANPAPLNFHITSLRQPPSHSIACY</sequence>
<evidence type="ECO:0000313" key="1">
    <source>
        <dbReference type="EMBL" id="SNR58635.1"/>
    </source>
</evidence>
<reference evidence="2" key="1">
    <citation type="submission" date="2017-06" db="EMBL/GenBank/DDBJ databases">
        <authorList>
            <person name="Varghese N."/>
            <person name="Submissions S."/>
        </authorList>
    </citation>
    <scope>NUCLEOTIDE SEQUENCE [LARGE SCALE GENOMIC DNA]</scope>
    <source>
        <strain evidence="2">DSM 28041</strain>
    </source>
</reference>
<dbReference type="EMBL" id="FZNS01000004">
    <property type="protein sequence ID" value="SNR58635.1"/>
    <property type="molecule type" value="Genomic_DNA"/>
</dbReference>
<keyword evidence="2" id="KW-1185">Reference proteome</keyword>
<dbReference type="Proteomes" id="UP000198310">
    <property type="component" value="Unassembled WGS sequence"/>
</dbReference>
<protein>
    <submittedName>
        <fullName evidence="1">Uncharacterized protein</fullName>
    </submittedName>
</protein>
<proteinExistence type="predicted"/>
<dbReference type="AlphaFoldDB" id="A0A238XI00"/>
<evidence type="ECO:0000313" key="2">
    <source>
        <dbReference type="Proteomes" id="UP000198310"/>
    </source>
</evidence>
<gene>
    <name evidence="1" type="ORF">SAMN06269173_104134</name>
</gene>
<organism evidence="1 2">
    <name type="scientific">Hymenobacter mucosus</name>
    <dbReference type="NCBI Taxonomy" id="1411120"/>
    <lineage>
        <taxon>Bacteria</taxon>
        <taxon>Pseudomonadati</taxon>
        <taxon>Bacteroidota</taxon>
        <taxon>Cytophagia</taxon>
        <taxon>Cytophagales</taxon>
        <taxon>Hymenobacteraceae</taxon>
        <taxon>Hymenobacter</taxon>
    </lineage>
</organism>